<proteinExistence type="predicted"/>
<evidence type="ECO:0000313" key="2">
    <source>
        <dbReference type="Proteomes" id="UP000224634"/>
    </source>
</evidence>
<dbReference type="Proteomes" id="UP000224634">
    <property type="component" value="Unassembled WGS sequence"/>
</dbReference>
<comment type="caution">
    <text evidence="1">The sequence shown here is derived from an EMBL/GenBank/DDBJ whole genome shotgun (WGS) entry which is preliminary data.</text>
</comment>
<reference evidence="1 2" key="1">
    <citation type="submission" date="2017-10" db="EMBL/GenBank/DDBJ databases">
        <title>Comparative genomics in systemic dimorphic fungi from Ajellomycetaceae.</title>
        <authorList>
            <person name="Munoz J.F."/>
            <person name="Mcewen J.G."/>
            <person name="Clay O.K."/>
            <person name="Cuomo C.A."/>
        </authorList>
    </citation>
    <scope>NUCLEOTIDE SEQUENCE [LARGE SCALE GENOMIC DNA]</scope>
    <source>
        <strain evidence="1 2">UAMH7299</strain>
    </source>
</reference>
<dbReference type="OrthoDB" id="5405126at2759"/>
<name>A0A2B7Z1K0_POLH7</name>
<dbReference type="AlphaFoldDB" id="A0A2B7Z1K0"/>
<accession>A0A2B7Z1K0</accession>
<organism evidence="1 2">
    <name type="scientific">Polytolypa hystricis (strain UAMH7299)</name>
    <dbReference type="NCBI Taxonomy" id="1447883"/>
    <lineage>
        <taxon>Eukaryota</taxon>
        <taxon>Fungi</taxon>
        <taxon>Dikarya</taxon>
        <taxon>Ascomycota</taxon>
        <taxon>Pezizomycotina</taxon>
        <taxon>Eurotiomycetes</taxon>
        <taxon>Eurotiomycetidae</taxon>
        <taxon>Onygenales</taxon>
        <taxon>Onygenales incertae sedis</taxon>
        <taxon>Polytolypa</taxon>
    </lineage>
</organism>
<gene>
    <name evidence="1" type="ORF">AJ80_01158</name>
</gene>
<protein>
    <submittedName>
        <fullName evidence="1">Uncharacterized protein</fullName>
    </submittedName>
</protein>
<keyword evidence="2" id="KW-1185">Reference proteome</keyword>
<dbReference type="EMBL" id="PDNA01000009">
    <property type="protein sequence ID" value="PGH27201.1"/>
    <property type="molecule type" value="Genomic_DNA"/>
</dbReference>
<evidence type="ECO:0000313" key="1">
    <source>
        <dbReference type="EMBL" id="PGH27201.1"/>
    </source>
</evidence>
<sequence>MSQSLWGRSLLCRSCAHHVTNTCKQIRPFSSSQTHMQDVPVFKPTSSEKLDSLLNKFRETVFIPASLTQRHQRLIYRDKYAGKLQQQPVFVNVGRDGSEKFQLRHLDFQKSPRTTEFREVVRLLKTREDWYAFTPFLSGLRASKRKLEPQHWEWVIRQASRAGMQDLALKWAVQSKHTGLTLKYPGVARQMFQSFFEKGLAADFKGEEVVYALKLAKQAAMLLNAPEHTWAIEKEDPKRQPFTIGVLLELAAARAIDAFEGKDEEGDVNLYTTVLMANWRLGTTAAPKDKDVFLANSRLLELLPMWHGLKLAMQIEDIKTNQHLWRNLAMRLNELEQSIDAIVERVKREDVSSNLAGLRLCEQLYHK</sequence>